<dbReference type="PANTHER" id="PTHR33908:SF11">
    <property type="entry name" value="MEMBRANE PROTEIN"/>
    <property type="match status" value="1"/>
</dbReference>
<feature type="transmembrane region" description="Helical" evidence="8">
    <location>
        <begin position="44"/>
        <end position="61"/>
    </location>
</feature>
<feature type="transmembrane region" description="Helical" evidence="8">
    <location>
        <begin position="458"/>
        <end position="480"/>
    </location>
</feature>
<protein>
    <recommendedName>
        <fullName evidence="9">Glycosyltransferase RgtA/B/C/D-like domain-containing protein</fullName>
    </recommendedName>
</protein>
<comment type="subcellular location">
    <subcellularLocation>
        <location evidence="1">Cell membrane</location>
        <topology evidence="1">Multi-pass membrane protein</topology>
    </subcellularLocation>
</comment>
<evidence type="ECO:0000256" key="1">
    <source>
        <dbReference type="ARBA" id="ARBA00004651"/>
    </source>
</evidence>
<evidence type="ECO:0000256" key="2">
    <source>
        <dbReference type="ARBA" id="ARBA00022475"/>
    </source>
</evidence>
<evidence type="ECO:0000256" key="7">
    <source>
        <dbReference type="ARBA" id="ARBA00023136"/>
    </source>
</evidence>
<gene>
    <name evidence="10" type="ORF">FKZ61_14240</name>
</gene>
<accession>A0A540VFS2</accession>
<reference evidence="10 11" key="1">
    <citation type="submission" date="2019-06" db="EMBL/GenBank/DDBJ databases">
        <title>Genome sequence of Litorilinea aerophila BAA-2444.</title>
        <authorList>
            <person name="Maclea K.S."/>
            <person name="Maurais E.G."/>
            <person name="Iannazzi L.C."/>
        </authorList>
    </citation>
    <scope>NUCLEOTIDE SEQUENCE [LARGE SCALE GENOMIC DNA]</scope>
    <source>
        <strain evidence="10 11">ATCC BAA-2444</strain>
    </source>
</reference>
<sequence>MERQALYAAPSGRQAQTAPHPTLASVAADGAVFDALYIRRPRRWLAGILLAYLVAACLFATKTPPWQAPDEPAHYNYIAHIAAGYGLPQLQMGDFDKAYMDRLLRSRFAPELSIQKLRYESYQPPLYYLLATPIFWLTGGDLIALRLFGVFIGMGTILLVYRCLALVFPGKHLLSVGATAFTALLPMHVAMSAAVNNDGLAELLLMASMLVLLTWMKVEYQAREPAALQGQERRLLLLGILLGMGLLTKIYAYLFTPMALVVIVAVLRLWRRVGPKPSWRALLKPLAQVAVPAVVLGLPFWIRNLLLYGFWDVLGLQRHDQVVVGQARTGEWIAYHGWVAYGERAFGFTFKSFWGVFGWMGVFMDDRVYTALLLFSGVIFMGVLWATVRLISGGPDTDMDRFQVGVLILFGLFLLAVGLGYLGYNLKFVQHQGRYFFWGLLPISTVVALGWREVLQPLQGVITGFLAAVLAGGLALMGYLNGDIDGWTVLSISLIALGLLLQPLLLAGTHRLLVIRWLPQSIQAWWNRPAVATALGALRCLAWSLPFLFLWALDLLAPYLYIVPQLSG</sequence>
<feature type="transmembrane region" description="Helical" evidence="8">
    <location>
        <begin position="134"/>
        <end position="161"/>
    </location>
</feature>
<evidence type="ECO:0000313" key="11">
    <source>
        <dbReference type="Proteomes" id="UP000317371"/>
    </source>
</evidence>
<evidence type="ECO:0000256" key="8">
    <source>
        <dbReference type="SAM" id="Phobius"/>
    </source>
</evidence>
<feature type="transmembrane region" description="Helical" evidence="8">
    <location>
        <begin position="282"/>
        <end position="302"/>
    </location>
</feature>
<dbReference type="InParanoid" id="A0A540VFS2"/>
<feature type="transmembrane region" description="Helical" evidence="8">
    <location>
        <begin position="404"/>
        <end position="423"/>
    </location>
</feature>
<keyword evidence="2" id="KW-1003">Cell membrane</keyword>
<comment type="caution">
    <text evidence="10">The sequence shown here is derived from an EMBL/GenBank/DDBJ whole genome shotgun (WGS) entry which is preliminary data.</text>
</comment>
<keyword evidence="11" id="KW-1185">Reference proteome</keyword>
<evidence type="ECO:0000313" key="10">
    <source>
        <dbReference type="EMBL" id="TQE94963.1"/>
    </source>
</evidence>
<feature type="transmembrane region" description="Helical" evidence="8">
    <location>
        <begin position="200"/>
        <end position="218"/>
    </location>
</feature>
<feature type="transmembrane region" description="Helical" evidence="8">
    <location>
        <begin position="230"/>
        <end position="247"/>
    </location>
</feature>
<feature type="transmembrane region" description="Helical" evidence="8">
    <location>
        <begin position="530"/>
        <end position="553"/>
    </location>
</feature>
<keyword evidence="6 8" id="KW-1133">Transmembrane helix</keyword>
<proteinExistence type="predicted"/>
<dbReference type="GO" id="GO:0016763">
    <property type="term" value="F:pentosyltransferase activity"/>
    <property type="evidence" value="ECO:0007669"/>
    <property type="project" value="TreeGrafter"/>
</dbReference>
<keyword evidence="7 8" id="KW-0472">Membrane</keyword>
<feature type="domain" description="Glycosyltransferase RgtA/B/C/D-like" evidence="9">
    <location>
        <begin position="123"/>
        <end position="271"/>
    </location>
</feature>
<dbReference type="EMBL" id="VIGC01000018">
    <property type="protein sequence ID" value="TQE94963.1"/>
    <property type="molecule type" value="Genomic_DNA"/>
</dbReference>
<feature type="transmembrane region" description="Helical" evidence="8">
    <location>
        <begin position="435"/>
        <end position="451"/>
    </location>
</feature>
<keyword evidence="5 8" id="KW-0812">Transmembrane</keyword>
<dbReference type="GO" id="GO:0009103">
    <property type="term" value="P:lipopolysaccharide biosynthetic process"/>
    <property type="evidence" value="ECO:0007669"/>
    <property type="project" value="UniProtKB-ARBA"/>
</dbReference>
<evidence type="ECO:0000256" key="6">
    <source>
        <dbReference type="ARBA" id="ARBA00022989"/>
    </source>
</evidence>
<evidence type="ECO:0000256" key="4">
    <source>
        <dbReference type="ARBA" id="ARBA00022679"/>
    </source>
</evidence>
<organism evidence="10 11">
    <name type="scientific">Litorilinea aerophila</name>
    <dbReference type="NCBI Taxonomy" id="1204385"/>
    <lineage>
        <taxon>Bacteria</taxon>
        <taxon>Bacillati</taxon>
        <taxon>Chloroflexota</taxon>
        <taxon>Caldilineae</taxon>
        <taxon>Caldilineales</taxon>
        <taxon>Caldilineaceae</taxon>
        <taxon>Litorilinea</taxon>
    </lineage>
</organism>
<dbReference type="PANTHER" id="PTHR33908">
    <property type="entry name" value="MANNOSYLTRANSFERASE YKCB-RELATED"/>
    <property type="match status" value="1"/>
</dbReference>
<dbReference type="InterPro" id="IPR038731">
    <property type="entry name" value="RgtA/B/C-like"/>
</dbReference>
<name>A0A540VFS2_9CHLR</name>
<evidence type="ECO:0000259" key="9">
    <source>
        <dbReference type="Pfam" id="PF13231"/>
    </source>
</evidence>
<feature type="transmembrane region" description="Helical" evidence="8">
    <location>
        <begin position="173"/>
        <end position="194"/>
    </location>
</feature>
<feature type="transmembrane region" description="Helical" evidence="8">
    <location>
        <begin position="368"/>
        <end position="392"/>
    </location>
</feature>
<evidence type="ECO:0000256" key="3">
    <source>
        <dbReference type="ARBA" id="ARBA00022676"/>
    </source>
</evidence>
<dbReference type="GO" id="GO:0005886">
    <property type="term" value="C:plasma membrane"/>
    <property type="evidence" value="ECO:0007669"/>
    <property type="project" value="UniProtKB-SubCell"/>
</dbReference>
<feature type="transmembrane region" description="Helical" evidence="8">
    <location>
        <begin position="486"/>
        <end position="509"/>
    </location>
</feature>
<keyword evidence="4" id="KW-0808">Transferase</keyword>
<keyword evidence="3" id="KW-0328">Glycosyltransferase</keyword>
<dbReference type="RefSeq" id="WP_141610815.1">
    <property type="nucleotide sequence ID" value="NZ_VIGC02000018.1"/>
</dbReference>
<evidence type="ECO:0000256" key="5">
    <source>
        <dbReference type="ARBA" id="ARBA00022692"/>
    </source>
</evidence>
<dbReference type="Proteomes" id="UP000317371">
    <property type="component" value="Unassembled WGS sequence"/>
</dbReference>
<dbReference type="InterPro" id="IPR050297">
    <property type="entry name" value="LipidA_mod_glycosyltrf_83"/>
</dbReference>
<dbReference type="AlphaFoldDB" id="A0A540VFS2"/>
<dbReference type="Pfam" id="PF13231">
    <property type="entry name" value="PMT_2"/>
    <property type="match status" value="1"/>
</dbReference>
<dbReference type="OrthoDB" id="9793628at2"/>